<dbReference type="Proteomes" id="UP001066276">
    <property type="component" value="Chromosome 3_2"/>
</dbReference>
<organism evidence="1 2">
    <name type="scientific">Pleurodeles waltl</name>
    <name type="common">Iberian ribbed newt</name>
    <dbReference type="NCBI Taxonomy" id="8319"/>
    <lineage>
        <taxon>Eukaryota</taxon>
        <taxon>Metazoa</taxon>
        <taxon>Chordata</taxon>
        <taxon>Craniata</taxon>
        <taxon>Vertebrata</taxon>
        <taxon>Euteleostomi</taxon>
        <taxon>Amphibia</taxon>
        <taxon>Batrachia</taxon>
        <taxon>Caudata</taxon>
        <taxon>Salamandroidea</taxon>
        <taxon>Salamandridae</taxon>
        <taxon>Pleurodelinae</taxon>
        <taxon>Pleurodeles</taxon>
    </lineage>
</organism>
<keyword evidence="2" id="KW-1185">Reference proteome</keyword>
<protein>
    <recommendedName>
        <fullName evidence="3">RNase H type-1 domain-containing protein</fullName>
    </recommendedName>
</protein>
<reference evidence="1" key="1">
    <citation type="journal article" date="2022" name="bioRxiv">
        <title>Sequencing and chromosome-scale assembly of the giantPleurodeles waltlgenome.</title>
        <authorList>
            <person name="Brown T."/>
            <person name="Elewa A."/>
            <person name="Iarovenko S."/>
            <person name="Subramanian E."/>
            <person name="Araus A.J."/>
            <person name="Petzold A."/>
            <person name="Susuki M."/>
            <person name="Suzuki K.-i.T."/>
            <person name="Hayashi T."/>
            <person name="Toyoda A."/>
            <person name="Oliveira C."/>
            <person name="Osipova E."/>
            <person name="Leigh N.D."/>
            <person name="Simon A."/>
            <person name="Yun M.H."/>
        </authorList>
    </citation>
    <scope>NUCLEOTIDE SEQUENCE</scope>
    <source>
        <strain evidence="1">20211129_DDA</strain>
        <tissue evidence="1">Liver</tissue>
    </source>
</reference>
<comment type="caution">
    <text evidence="1">The sequence shown here is derived from an EMBL/GenBank/DDBJ whole genome shotgun (WGS) entry which is preliminary data.</text>
</comment>
<dbReference type="EMBL" id="JANPWB010000006">
    <property type="protein sequence ID" value="KAJ1175010.1"/>
    <property type="molecule type" value="Genomic_DNA"/>
</dbReference>
<sequence>MLMLGQDTWLDYEEESLEERKVVDDDAAMEDEHRCYQSEACVTNTGADNVVASSVLQVVPTTRKNRVLDGVVALNLLGHELAHRKVLFEIDYIALVFIVNKQSTRNAHVVKLLGVFMLGCVRHDVVFKTGHGPGVNNDTADAL</sequence>
<accession>A0AAV7TF23</accession>
<evidence type="ECO:0000313" key="2">
    <source>
        <dbReference type="Proteomes" id="UP001066276"/>
    </source>
</evidence>
<gene>
    <name evidence="1" type="ORF">NDU88_000301</name>
</gene>
<evidence type="ECO:0000313" key="1">
    <source>
        <dbReference type="EMBL" id="KAJ1175010.1"/>
    </source>
</evidence>
<proteinExistence type="predicted"/>
<evidence type="ECO:0008006" key="3">
    <source>
        <dbReference type="Google" id="ProtNLM"/>
    </source>
</evidence>
<dbReference type="AlphaFoldDB" id="A0AAV7TF23"/>
<name>A0AAV7TF23_PLEWA</name>